<accession>A0A1G2HXB2</accession>
<dbReference type="Proteomes" id="UP000178380">
    <property type="component" value="Unassembled WGS sequence"/>
</dbReference>
<name>A0A1G2HXB2_9BACT</name>
<dbReference type="EMBL" id="MHOR01000014">
    <property type="protein sequence ID" value="OGZ67162.1"/>
    <property type="molecule type" value="Genomic_DNA"/>
</dbReference>
<proteinExistence type="predicted"/>
<dbReference type="AlphaFoldDB" id="A0A1G2HXB2"/>
<reference evidence="1 2" key="1">
    <citation type="journal article" date="2016" name="Nat. Commun.">
        <title>Thousands of microbial genomes shed light on interconnected biogeochemical processes in an aquifer system.</title>
        <authorList>
            <person name="Anantharaman K."/>
            <person name="Brown C.T."/>
            <person name="Hug L.A."/>
            <person name="Sharon I."/>
            <person name="Castelle C.J."/>
            <person name="Probst A.J."/>
            <person name="Thomas B.C."/>
            <person name="Singh A."/>
            <person name="Wilkins M.J."/>
            <person name="Karaoz U."/>
            <person name="Brodie E.L."/>
            <person name="Williams K.H."/>
            <person name="Hubbard S.S."/>
            <person name="Banfield J.F."/>
        </authorList>
    </citation>
    <scope>NUCLEOTIDE SEQUENCE [LARGE SCALE GENOMIC DNA]</scope>
</reference>
<protein>
    <recommendedName>
        <fullName evidence="3">Nudix hydrolase domain-containing protein</fullName>
    </recommendedName>
</protein>
<sequence>MSKDDEKVLVVPAEVIFNKGKWQGLKKDNVDYYLDLIKNNYQFKKRGDVETDPSWQQIIPYIVFSFESKYFIYKYLLKAGEQRLVDTYQIGVGGHINEIDTSGSRDVLEEGMMREWSEEVEYKGNILERKLIGLLSDDSRPVEAVHLGLVYSFVGDSPEISIKEKDKMKGELVELKDIEEKIKDNDGIWIKLVYRDYLSKLIK</sequence>
<gene>
    <name evidence="1" type="ORF">A3C58_02400</name>
</gene>
<comment type="caution">
    <text evidence="1">The sequence shown here is derived from an EMBL/GenBank/DDBJ whole genome shotgun (WGS) entry which is preliminary data.</text>
</comment>
<evidence type="ECO:0000313" key="1">
    <source>
        <dbReference type="EMBL" id="OGZ67162.1"/>
    </source>
</evidence>
<evidence type="ECO:0000313" key="2">
    <source>
        <dbReference type="Proteomes" id="UP000178380"/>
    </source>
</evidence>
<organism evidence="1 2">
    <name type="scientific">Candidatus Staskawiczbacteria bacterium RIFCSPHIGHO2_02_FULL_34_10</name>
    <dbReference type="NCBI Taxonomy" id="1802205"/>
    <lineage>
        <taxon>Bacteria</taxon>
        <taxon>Candidatus Staskawicziibacteriota</taxon>
    </lineage>
</organism>
<dbReference type="Gene3D" id="3.90.79.10">
    <property type="entry name" value="Nucleoside Triphosphate Pyrophosphohydrolase"/>
    <property type="match status" value="1"/>
</dbReference>
<evidence type="ECO:0008006" key="3">
    <source>
        <dbReference type="Google" id="ProtNLM"/>
    </source>
</evidence>
<dbReference type="STRING" id="1802205.A3C58_02400"/>